<comment type="similarity">
    <text evidence="1">Belongs to the PPR family. P subfamily.</text>
</comment>
<evidence type="ECO:0000313" key="5">
    <source>
        <dbReference type="Proteomes" id="UP000188268"/>
    </source>
</evidence>
<dbReference type="Gramene" id="OMO72813">
    <property type="protein sequence ID" value="OMO72813"/>
    <property type="gene ID" value="CCACVL1_17580"/>
</dbReference>
<dbReference type="Pfam" id="PF01535">
    <property type="entry name" value="PPR"/>
    <property type="match status" value="1"/>
</dbReference>
<accession>A0A1R3HR46</accession>
<dbReference type="InterPro" id="IPR002885">
    <property type="entry name" value="PPR_rpt"/>
</dbReference>
<feature type="repeat" description="PPR" evidence="3">
    <location>
        <begin position="44"/>
        <end position="78"/>
    </location>
</feature>
<feature type="repeat" description="PPR" evidence="3">
    <location>
        <begin position="179"/>
        <end position="213"/>
    </location>
</feature>
<dbReference type="GO" id="GO:0010019">
    <property type="term" value="P:chloroplast-nucleus signaling pathway"/>
    <property type="evidence" value="ECO:0007669"/>
    <property type="project" value="TreeGrafter"/>
</dbReference>
<evidence type="ECO:0000256" key="2">
    <source>
        <dbReference type="ARBA" id="ARBA00022737"/>
    </source>
</evidence>
<dbReference type="OrthoDB" id="185373at2759"/>
<dbReference type="GO" id="GO:0009507">
    <property type="term" value="C:chloroplast"/>
    <property type="evidence" value="ECO:0007669"/>
    <property type="project" value="TreeGrafter"/>
</dbReference>
<dbReference type="PANTHER" id="PTHR47936">
    <property type="entry name" value="PPR_LONG DOMAIN-CONTAINING PROTEIN"/>
    <property type="match status" value="1"/>
</dbReference>
<reference evidence="4 5" key="1">
    <citation type="submission" date="2013-09" db="EMBL/GenBank/DDBJ databases">
        <title>Corchorus capsularis genome sequencing.</title>
        <authorList>
            <person name="Alam M."/>
            <person name="Haque M.S."/>
            <person name="Islam M.S."/>
            <person name="Emdad E.M."/>
            <person name="Islam M.M."/>
            <person name="Ahmed B."/>
            <person name="Halim A."/>
            <person name="Hossen Q.M.M."/>
            <person name="Hossain M.Z."/>
            <person name="Ahmed R."/>
            <person name="Khan M.M."/>
            <person name="Islam R."/>
            <person name="Rashid M.M."/>
            <person name="Khan S.A."/>
            <person name="Rahman M.S."/>
            <person name="Alam M."/>
        </authorList>
    </citation>
    <scope>NUCLEOTIDE SEQUENCE [LARGE SCALE GENOMIC DNA]</scope>
    <source>
        <strain evidence="5">cv. CVL-1</strain>
        <tissue evidence="4">Whole seedling</tissue>
    </source>
</reference>
<protein>
    <recommendedName>
        <fullName evidence="6">Pentacotripeptide-repeat region of PRORP domain-containing protein</fullName>
    </recommendedName>
</protein>
<feature type="repeat" description="PPR" evidence="3">
    <location>
        <begin position="114"/>
        <end position="144"/>
    </location>
</feature>
<sequence>MVERGIKPDTFSYTILIDGFSKQGNVEKAVGFLKNMLKGGVLPNVVTYTAIISGFGKKGKLEEAFTLFKEVKNIGIEVDEFMYATLIHGACVKRDFDCVFHLLDEMENKGIKPSIVTYNIVINGLCKVGRTSEADNIFKQLDGDIVTYSTLLHWYTEEGNVEGIFEIKGKLEEAGLCMDVVACNILIKALFSIGAFEDARALYQAMPGMGLSADSVTYCTIIDGYCKIGKIEEALEEG</sequence>
<dbReference type="SUPFAM" id="SSF81901">
    <property type="entry name" value="HCP-like"/>
    <property type="match status" value="1"/>
</dbReference>
<gene>
    <name evidence="4" type="ORF">CCACVL1_17580</name>
</gene>
<dbReference type="Proteomes" id="UP000188268">
    <property type="component" value="Unassembled WGS sequence"/>
</dbReference>
<dbReference type="Pfam" id="PF13041">
    <property type="entry name" value="PPR_2"/>
    <property type="match status" value="3"/>
</dbReference>
<evidence type="ECO:0000256" key="3">
    <source>
        <dbReference type="PROSITE-ProRule" id="PRU00708"/>
    </source>
</evidence>
<dbReference type="NCBIfam" id="TIGR00756">
    <property type="entry name" value="PPR"/>
    <property type="match status" value="7"/>
</dbReference>
<keyword evidence="2" id="KW-0677">Repeat</keyword>
<evidence type="ECO:0000313" key="4">
    <source>
        <dbReference type="EMBL" id="OMO72813.1"/>
    </source>
</evidence>
<proteinExistence type="inferred from homology"/>
<keyword evidence="5" id="KW-1185">Reference proteome</keyword>
<evidence type="ECO:0008006" key="6">
    <source>
        <dbReference type="Google" id="ProtNLM"/>
    </source>
</evidence>
<comment type="caution">
    <text evidence="4">The sequence shown here is derived from an EMBL/GenBank/DDBJ whole genome shotgun (WGS) entry which is preliminary data.</text>
</comment>
<evidence type="ECO:0000256" key="1">
    <source>
        <dbReference type="ARBA" id="ARBA00007626"/>
    </source>
</evidence>
<dbReference type="PANTHER" id="PTHR47936:SF1">
    <property type="entry name" value="PENTATRICOPEPTIDE REPEAT-CONTAINING PROTEIN GUN1, CHLOROPLASTIC"/>
    <property type="match status" value="1"/>
</dbReference>
<dbReference type="OMA" id="MEANAVQ"/>
<dbReference type="AlphaFoldDB" id="A0A1R3HR46"/>
<organism evidence="4 5">
    <name type="scientific">Corchorus capsularis</name>
    <name type="common">Jute</name>
    <dbReference type="NCBI Taxonomy" id="210143"/>
    <lineage>
        <taxon>Eukaryota</taxon>
        <taxon>Viridiplantae</taxon>
        <taxon>Streptophyta</taxon>
        <taxon>Embryophyta</taxon>
        <taxon>Tracheophyta</taxon>
        <taxon>Spermatophyta</taxon>
        <taxon>Magnoliopsida</taxon>
        <taxon>eudicotyledons</taxon>
        <taxon>Gunneridae</taxon>
        <taxon>Pentapetalae</taxon>
        <taxon>rosids</taxon>
        <taxon>malvids</taxon>
        <taxon>Malvales</taxon>
        <taxon>Malvaceae</taxon>
        <taxon>Grewioideae</taxon>
        <taxon>Apeibeae</taxon>
        <taxon>Corchorus</taxon>
    </lineage>
</organism>
<feature type="repeat" description="PPR" evidence="3">
    <location>
        <begin position="9"/>
        <end position="43"/>
    </location>
</feature>
<dbReference type="Gene3D" id="1.25.40.10">
    <property type="entry name" value="Tetratricopeptide repeat domain"/>
    <property type="match status" value="3"/>
</dbReference>
<dbReference type="InterPro" id="IPR011990">
    <property type="entry name" value="TPR-like_helical_dom_sf"/>
</dbReference>
<name>A0A1R3HR46_COCAP</name>
<dbReference type="PROSITE" id="PS51375">
    <property type="entry name" value="PPR"/>
    <property type="match status" value="6"/>
</dbReference>
<feature type="repeat" description="PPR" evidence="3">
    <location>
        <begin position="214"/>
        <end position="238"/>
    </location>
</feature>
<dbReference type="EMBL" id="AWWV01011343">
    <property type="protein sequence ID" value="OMO72813.1"/>
    <property type="molecule type" value="Genomic_DNA"/>
</dbReference>
<feature type="repeat" description="PPR" evidence="3">
    <location>
        <begin position="79"/>
        <end position="113"/>
    </location>
</feature>
<dbReference type="GO" id="GO:0031930">
    <property type="term" value="P:mitochondria-nucleus signaling pathway"/>
    <property type="evidence" value="ECO:0007669"/>
    <property type="project" value="TreeGrafter"/>
</dbReference>